<dbReference type="Gene3D" id="4.10.1240.10">
    <property type="entry name" value="GPCR, family 2, extracellular hormone receptor domain"/>
    <property type="match status" value="1"/>
</dbReference>
<dbReference type="SUPFAM" id="SSF49313">
    <property type="entry name" value="Cadherin-like"/>
    <property type="match status" value="9"/>
</dbReference>
<dbReference type="InterPro" id="IPR001791">
    <property type="entry name" value="Laminin_G"/>
</dbReference>
<dbReference type="CDD" id="cd00054">
    <property type="entry name" value="EGF_CA"/>
    <property type="match status" value="3"/>
</dbReference>
<dbReference type="FunFam" id="2.60.40.60:FF:000013">
    <property type="entry name" value="Cadherin EGF LAG seven-pass G-type receptor"/>
    <property type="match status" value="1"/>
</dbReference>
<evidence type="ECO:0000256" key="6">
    <source>
        <dbReference type="ARBA" id="ARBA00022536"/>
    </source>
</evidence>
<dbReference type="CDD" id="cd15441">
    <property type="entry name" value="7tmB2_CELSR_Adhesion_IV"/>
    <property type="match status" value="1"/>
</dbReference>
<dbReference type="GO" id="GO:0120025">
    <property type="term" value="C:plasma membrane bounded cell projection"/>
    <property type="evidence" value="ECO:0007669"/>
    <property type="project" value="UniProtKB-ARBA"/>
</dbReference>
<keyword evidence="19 22" id="KW-0424">Laminin EGF-like domain</keyword>
<dbReference type="FunFam" id="2.10.25.10:FF:000011">
    <property type="entry name" value="Cadherin EGF LAG seven-pass G-type receptor"/>
    <property type="match status" value="1"/>
</dbReference>
<dbReference type="Pfam" id="PF00053">
    <property type="entry name" value="EGF_laminin"/>
    <property type="match status" value="1"/>
</dbReference>
<dbReference type="InterPro" id="IPR056286">
    <property type="entry name" value="Cadherin_CELSR1-3_9th"/>
</dbReference>
<dbReference type="PROSITE" id="PS50268">
    <property type="entry name" value="CADHERIN_2"/>
    <property type="match status" value="9"/>
</dbReference>
<dbReference type="GO" id="GO:0007157">
    <property type="term" value="P:heterophilic cell-cell adhesion via plasma membrane cell adhesion molecules"/>
    <property type="evidence" value="ECO:0007669"/>
    <property type="project" value="UniProtKB-ARBA"/>
</dbReference>
<feature type="domain" description="EGF-like" evidence="26">
    <location>
        <begin position="1902"/>
        <end position="1938"/>
    </location>
</feature>
<keyword evidence="13" id="KW-0297">G-protein coupled receptor</keyword>
<dbReference type="Pfam" id="PF00028">
    <property type="entry name" value="Cadherin"/>
    <property type="match status" value="8"/>
</dbReference>
<dbReference type="PANTHER" id="PTHR24026:SF51">
    <property type="entry name" value="PROTOCADHERIN-LIKE WING POLARITY PROTEIN STAN"/>
    <property type="match status" value="1"/>
</dbReference>
<feature type="transmembrane region" description="Helical" evidence="24">
    <location>
        <begin position="2509"/>
        <end position="2526"/>
    </location>
</feature>
<feature type="domain" description="Cadherin" evidence="31">
    <location>
        <begin position="1022"/>
        <end position="1127"/>
    </location>
</feature>
<dbReference type="InterPro" id="IPR000152">
    <property type="entry name" value="EGF-type_Asp/Asn_hydroxyl_site"/>
</dbReference>
<keyword evidence="14 24" id="KW-0472">Membrane</keyword>
<feature type="domain" description="Laminin G" evidence="25">
    <location>
        <begin position="1729"/>
        <end position="1911"/>
    </location>
</feature>
<keyword evidence="16" id="KW-0675">Receptor</keyword>
<keyword evidence="7 24" id="KW-0812">Transmembrane</keyword>
<evidence type="ECO:0000256" key="15">
    <source>
        <dbReference type="ARBA" id="ARBA00023157"/>
    </source>
</evidence>
<dbReference type="Pfam" id="PF16489">
    <property type="entry name" value="GAIN"/>
    <property type="match status" value="1"/>
</dbReference>
<dbReference type="EMBL" id="JAEAOA010000587">
    <property type="protein sequence ID" value="KAK3610574.1"/>
    <property type="molecule type" value="Genomic_DNA"/>
</dbReference>
<dbReference type="SUPFAM" id="SSF111418">
    <property type="entry name" value="Hormone receptor domain"/>
    <property type="match status" value="1"/>
</dbReference>
<dbReference type="FunFam" id="2.60.40.60:FF:000029">
    <property type="entry name" value="Cadherin EGF LAG seven-pass G-type receptor 3"/>
    <property type="match status" value="1"/>
</dbReference>
<dbReference type="GO" id="GO:0007166">
    <property type="term" value="P:cell surface receptor signaling pathway"/>
    <property type="evidence" value="ECO:0007669"/>
    <property type="project" value="InterPro"/>
</dbReference>
<dbReference type="InterPro" id="IPR001881">
    <property type="entry name" value="EGF-like_Ca-bd_dom"/>
</dbReference>
<dbReference type="PROSITE" id="PS50025">
    <property type="entry name" value="LAM_G_DOMAIN"/>
    <property type="match status" value="2"/>
</dbReference>
<dbReference type="Pfam" id="PF23592">
    <property type="entry name" value="Cadherin_CELSR2_9th"/>
    <property type="match status" value="1"/>
</dbReference>
<feature type="transmembrane region" description="Helical" evidence="24">
    <location>
        <begin position="2474"/>
        <end position="2497"/>
    </location>
</feature>
<dbReference type="InterPro" id="IPR000742">
    <property type="entry name" value="EGF"/>
</dbReference>
<evidence type="ECO:0000259" key="28">
    <source>
        <dbReference type="PROSITE" id="PS50221"/>
    </source>
</evidence>
<evidence type="ECO:0000256" key="23">
    <source>
        <dbReference type="SAM" id="MobiDB-lite"/>
    </source>
</evidence>
<evidence type="ECO:0000259" key="31">
    <source>
        <dbReference type="PROSITE" id="PS50268"/>
    </source>
</evidence>
<dbReference type="FunFam" id="2.60.40.60:FF:000024">
    <property type="entry name" value="FAT atypical cadherin 3"/>
    <property type="match status" value="1"/>
</dbReference>
<comment type="caution">
    <text evidence="32">The sequence shown here is derived from an EMBL/GenBank/DDBJ whole genome shotgun (WGS) entry which is preliminary data.</text>
</comment>
<evidence type="ECO:0000313" key="33">
    <source>
        <dbReference type="Proteomes" id="UP001195483"/>
    </source>
</evidence>
<keyword evidence="6 21" id="KW-0245">EGF-like domain</keyword>
<dbReference type="CDD" id="cd00110">
    <property type="entry name" value="LamG"/>
    <property type="match status" value="2"/>
</dbReference>
<feature type="domain" description="Cadherin" evidence="31">
    <location>
        <begin position="390"/>
        <end position="496"/>
    </location>
</feature>
<dbReference type="Gene3D" id="2.60.220.50">
    <property type="match status" value="1"/>
</dbReference>
<keyword evidence="5" id="KW-1003">Cell membrane</keyword>
<reference evidence="32" key="3">
    <citation type="submission" date="2023-05" db="EMBL/GenBank/DDBJ databases">
        <authorList>
            <person name="Smith C.H."/>
        </authorList>
    </citation>
    <scope>NUCLEOTIDE SEQUENCE</scope>
    <source>
        <strain evidence="32">CHS0354</strain>
        <tissue evidence="32">Mantle</tissue>
    </source>
</reference>
<feature type="region of interest" description="Disordered" evidence="23">
    <location>
        <begin position="2973"/>
        <end position="3003"/>
    </location>
</feature>
<dbReference type="Pfam" id="PF02210">
    <property type="entry name" value="Laminin_G_2"/>
    <property type="match status" value="2"/>
</dbReference>
<evidence type="ECO:0000256" key="24">
    <source>
        <dbReference type="SAM" id="Phobius"/>
    </source>
</evidence>
<evidence type="ECO:0000256" key="7">
    <source>
        <dbReference type="ARBA" id="ARBA00022692"/>
    </source>
</evidence>
<dbReference type="PROSITE" id="PS50227">
    <property type="entry name" value="G_PROTEIN_RECEP_F2_3"/>
    <property type="match status" value="1"/>
</dbReference>
<dbReference type="InterPro" id="IPR001879">
    <property type="entry name" value="GPCR_2_extracellular_dom"/>
</dbReference>
<evidence type="ECO:0000256" key="1">
    <source>
        <dbReference type="ARBA" id="ARBA00004167"/>
    </source>
</evidence>
<dbReference type="InterPro" id="IPR000832">
    <property type="entry name" value="GPCR_2_secretin-like"/>
</dbReference>
<dbReference type="SMART" id="SM00181">
    <property type="entry name" value="EGF"/>
    <property type="match status" value="5"/>
</dbReference>
<dbReference type="SMART" id="SM00282">
    <property type="entry name" value="LamG"/>
    <property type="match status" value="2"/>
</dbReference>
<dbReference type="InterPro" id="IPR046338">
    <property type="entry name" value="GAIN_dom_sf"/>
</dbReference>
<dbReference type="Gene3D" id="1.25.40.610">
    <property type="match status" value="1"/>
</dbReference>
<keyword evidence="9" id="KW-0677">Repeat</keyword>
<organism evidence="32 33">
    <name type="scientific">Potamilus streckersoni</name>
    <dbReference type="NCBI Taxonomy" id="2493646"/>
    <lineage>
        <taxon>Eukaryota</taxon>
        <taxon>Metazoa</taxon>
        <taxon>Spiralia</taxon>
        <taxon>Lophotrochozoa</taxon>
        <taxon>Mollusca</taxon>
        <taxon>Bivalvia</taxon>
        <taxon>Autobranchia</taxon>
        <taxon>Heteroconchia</taxon>
        <taxon>Palaeoheterodonta</taxon>
        <taxon>Unionida</taxon>
        <taxon>Unionoidea</taxon>
        <taxon>Unionidae</taxon>
        <taxon>Ambleminae</taxon>
        <taxon>Lampsilini</taxon>
        <taxon>Potamilus</taxon>
    </lineage>
</organism>
<feature type="transmembrane region" description="Helical" evidence="24">
    <location>
        <begin position="21"/>
        <end position="40"/>
    </location>
</feature>
<evidence type="ECO:0000256" key="17">
    <source>
        <dbReference type="ARBA" id="ARBA00023180"/>
    </source>
</evidence>
<reference evidence="32" key="1">
    <citation type="journal article" date="2021" name="Genome Biol. Evol.">
        <title>A High-Quality Reference Genome for a Parasitic Bivalve with Doubly Uniparental Inheritance (Bivalvia: Unionida).</title>
        <authorList>
            <person name="Smith C.H."/>
        </authorList>
    </citation>
    <scope>NUCLEOTIDE SEQUENCE</scope>
    <source>
        <strain evidence="32">CHS0354</strain>
    </source>
</reference>
<comment type="subcellular location">
    <subcellularLocation>
        <location evidence="2">Apical cell membrane</location>
    </subcellularLocation>
    <subcellularLocation>
        <location evidence="3">Cell membrane</location>
        <topology evidence="3">Multi-pass membrane protein</topology>
    </subcellularLocation>
    <subcellularLocation>
        <location evidence="1">Membrane</location>
        <topology evidence="1">Single-pass membrane protein</topology>
    </subcellularLocation>
</comment>
<dbReference type="PRINTS" id="PR00249">
    <property type="entry name" value="GPCRSECRETIN"/>
</dbReference>
<feature type="domain" description="EGF-like" evidence="26">
    <location>
        <begin position="1689"/>
        <end position="1725"/>
    </location>
</feature>
<evidence type="ECO:0000256" key="20">
    <source>
        <dbReference type="PROSITE-ProRule" id="PRU00043"/>
    </source>
</evidence>
<feature type="disulfide bond" evidence="21">
    <location>
        <begin position="1965"/>
        <end position="1974"/>
    </location>
</feature>
<feature type="transmembrane region" description="Helical" evidence="24">
    <location>
        <begin position="2577"/>
        <end position="2598"/>
    </location>
</feature>
<dbReference type="PROSITE" id="PS00010">
    <property type="entry name" value="ASX_HYDROXYL"/>
    <property type="match status" value="1"/>
</dbReference>
<dbReference type="Pfam" id="PF00002">
    <property type="entry name" value="7tm_2"/>
    <property type="match status" value="1"/>
</dbReference>
<evidence type="ECO:0000259" key="27">
    <source>
        <dbReference type="PROSITE" id="PS50027"/>
    </source>
</evidence>
<feature type="disulfide bond" evidence="22">
    <location>
        <begin position="2034"/>
        <end position="2046"/>
    </location>
</feature>
<keyword evidence="11" id="KW-0130">Cell adhesion</keyword>
<evidence type="ECO:0000256" key="4">
    <source>
        <dbReference type="ARBA" id="ARBA00022473"/>
    </source>
</evidence>
<evidence type="ECO:0000256" key="16">
    <source>
        <dbReference type="ARBA" id="ARBA00023170"/>
    </source>
</evidence>
<dbReference type="PROSITE" id="PS50221">
    <property type="entry name" value="GAIN_B"/>
    <property type="match status" value="1"/>
</dbReference>
<evidence type="ECO:0000256" key="3">
    <source>
        <dbReference type="ARBA" id="ARBA00004651"/>
    </source>
</evidence>
<keyword evidence="8" id="KW-0732">Signal</keyword>
<dbReference type="SUPFAM" id="SSF49899">
    <property type="entry name" value="Concanavalin A-like lectins/glucanases"/>
    <property type="match status" value="2"/>
</dbReference>
<keyword evidence="15 21" id="KW-1015">Disulfide bond</keyword>
<dbReference type="PANTHER" id="PTHR24026">
    <property type="entry name" value="FAT ATYPICAL CADHERIN-RELATED"/>
    <property type="match status" value="1"/>
</dbReference>
<dbReference type="Gene3D" id="2.60.40.60">
    <property type="entry name" value="Cadherins"/>
    <property type="match status" value="9"/>
</dbReference>
<feature type="domain" description="Cadherin" evidence="31">
    <location>
        <begin position="604"/>
        <end position="708"/>
    </location>
</feature>
<dbReference type="InterPro" id="IPR036445">
    <property type="entry name" value="GPCR_2_extracell_dom_sf"/>
</dbReference>
<dbReference type="PROSITE" id="PS00232">
    <property type="entry name" value="CADHERIN_1"/>
    <property type="match status" value="6"/>
</dbReference>
<feature type="disulfide bond" evidence="21">
    <location>
        <begin position="1422"/>
        <end position="1431"/>
    </location>
</feature>
<dbReference type="SMART" id="SM00008">
    <property type="entry name" value="HormR"/>
    <property type="match status" value="1"/>
</dbReference>
<keyword evidence="4" id="KW-0217">Developmental protein</keyword>
<name>A0AAE0WDU9_9BIVA</name>
<evidence type="ECO:0000256" key="22">
    <source>
        <dbReference type="PROSITE-ProRule" id="PRU00460"/>
    </source>
</evidence>
<feature type="compositionally biased region" description="Polar residues" evidence="23">
    <location>
        <begin position="2987"/>
        <end position="2998"/>
    </location>
</feature>
<dbReference type="InterPro" id="IPR013320">
    <property type="entry name" value="ConA-like_dom_sf"/>
</dbReference>
<dbReference type="Pfam" id="PF01825">
    <property type="entry name" value="GPS"/>
    <property type="match status" value="1"/>
</dbReference>
<keyword evidence="17" id="KW-0325">Glycoprotein</keyword>
<dbReference type="PROSITE" id="PS00022">
    <property type="entry name" value="EGF_1"/>
    <property type="match status" value="4"/>
</dbReference>
<feature type="compositionally biased region" description="Basic and acidic residues" evidence="23">
    <location>
        <begin position="2973"/>
        <end position="2986"/>
    </location>
</feature>
<accession>A0AAE0WDU9</accession>
<dbReference type="InterPro" id="IPR000203">
    <property type="entry name" value="GPS"/>
</dbReference>
<feature type="domain" description="GAIN-B" evidence="28">
    <location>
        <begin position="2272"/>
        <end position="2463"/>
    </location>
</feature>
<evidence type="ECO:0000313" key="32">
    <source>
        <dbReference type="EMBL" id="KAK3610574.1"/>
    </source>
</evidence>
<evidence type="ECO:0000256" key="10">
    <source>
        <dbReference type="ARBA" id="ARBA00022837"/>
    </source>
</evidence>
<dbReference type="Pfam" id="PF00008">
    <property type="entry name" value="EGF"/>
    <property type="match status" value="3"/>
</dbReference>
<evidence type="ECO:0000256" key="8">
    <source>
        <dbReference type="ARBA" id="ARBA00022729"/>
    </source>
</evidence>
<dbReference type="InterPro" id="IPR002049">
    <property type="entry name" value="LE_dom"/>
</dbReference>
<keyword evidence="10 20" id="KW-0106">Calcium</keyword>
<feature type="domain" description="Cadherin" evidence="31">
    <location>
        <begin position="916"/>
        <end position="1021"/>
    </location>
</feature>
<dbReference type="FunFam" id="2.60.120.200:FF:000173">
    <property type="entry name" value="Cadherin EGF LAG seven-pass G-type receptor"/>
    <property type="match status" value="1"/>
</dbReference>
<feature type="domain" description="G-protein coupled receptors family 2 profile 1" evidence="29">
    <location>
        <begin position="2066"/>
        <end position="2140"/>
    </location>
</feature>
<dbReference type="SUPFAM" id="SSF81321">
    <property type="entry name" value="Family A G protein-coupled receptor-like"/>
    <property type="match status" value="1"/>
</dbReference>
<feature type="domain" description="EGF-like" evidence="26">
    <location>
        <begin position="1396"/>
        <end position="1432"/>
    </location>
</feature>
<dbReference type="CDD" id="cd00055">
    <property type="entry name" value="EGF_Lam"/>
    <property type="match status" value="1"/>
</dbReference>
<dbReference type="InterPro" id="IPR020894">
    <property type="entry name" value="Cadherin_CS"/>
</dbReference>
<feature type="domain" description="EGF-like" evidence="26">
    <location>
        <begin position="1939"/>
        <end position="1975"/>
    </location>
</feature>
<protein>
    <submittedName>
        <fullName evidence="32">Uncharacterized protein</fullName>
    </submittedName>
</protein>
<feature type="transmembrane region" description="Helical" evidence="24">
    <location>
        <begin position="2661"/>
        <end position="2682"/>
    </location>
</feature>
<dbReference type="Gene3D" id="2.60.120.200">
    <property type="match status" value="2"/>
</dbReference>
<dbReference type="SMART" id="SM00179">
    <property type="entry name" value="EGF_CA"/>
    <property type="match status" value="3"/>
</dbReference>
<dbReference type="GO" id="GO:0051239">
    <property type="term" value="P:regulation of multicellular organismal process"/>
    <property type="evidence" value="ECO:0007669"/>
    <property type="project" value="UniProtKB-ARBA"/>
</dbReference>
<evidence type="ECO:0000256" key="19">
    <source>
        <dbReference type="ARBA" id="ARBA00023292"/>
    </source>
</evidence>
<evidence type="ECO:0000256" key="5">
    <source>
        <dbReference type="ARBA" id="ARBA00022475"/>
    </source>
</evidence>
<evidence type="ECO:0000256" key="11">
    <source>
        <dbReference type="ARBA" id="ARBA00022889"/>
    </source>
</evidence>
<feature type="compositionally biased region" description="Basic and acidic residues" evidence="23">
    <location>
        <begin position="2826"/>
        <end position="2842"/>
    </location>
</feature>
<keyword evidence="33" id="KW-1185">Reference proteome</keyword>
<dbReference type="SMART" id="SM00112">
    <property type="entry name" value="CA"/>
    <property type="match status" value="9"/>
</dbReference>
<comment type="caution">
    <text evidence="21">Lacks conserved residue(s) required for the propagation of feature annotation.</text>
</comment>
<feature type="region of interest" description="Disordered" evidence="23">
    <location>
        <begin position="2798"/>
        <end position="2954"/>
    </location>
</feature>
<feature type="disulfide bond" evidence="21">
    <location>
        <begin position="1715"/>
        <end position="1724"/>
    </location>
</feature>
<evidence type="ECO:0000256" key="18">
    <source>
        <dbReference type="ARBA" id="ARBA00023224"/>
    </source>
</evidence>
<dbReference type="GO" id="GO:0004930">
    <property type="term" value="F:G protein-coupled receptor activity"/>
    <property type="evidence" value="ECO:0007669"/>
    <property type="project" value="UniProtKB-KW"/>
</dbReference>
<evidence type="ECO:0000259" key="26">
    <source>
        <dbReference type="PROSITE" id="PS50026"/>
    </source>
</evidence>
<dbReference type="GO" id="GO:0016324">
    <property type="term" value="C:apical plasma membrane"/>
    <property type="evidence" value="ECO:0007669"/>
    <property type="project" value="UniProtKB-SubCell"/>
</dbReference>
<feature type="domain" description="Laminin EGF-like" evidence="27">
    <location>
        <begin position="2034"/>
        <end position="2082"/>
    </location>
</feature>
<dbReference type="CDD" id="cd11304">
    <property type="entry name" value="Cadherin_repeat"/>
    <property type="match status" value="9"/>
</dbReference>
<feature type="domain" description="Cadherin" evidence="31">
    <location>
        <begin position="497"/>
        <end position="603"/>
    </location>
</feature>
<keyword evidence="12 24" id="KW-1133">Transmembrane helix</keyword>
<dbReference type="SMART" id="SM00303">
    <property type="entry name" value="GPS"/>
    <property type="match status" value="1"/>
</dbReference>
<dbReference type="Gene3D" id="1.20.1070.10">
    <property type="entry name" value="Rhodopsin 7-helix transmembrane proteins"/>
    <property type="match status" value="1"/>
</dbReference>
<feature type="region of interest" description="Disordered" evidence="23">
    <location>
        <begin position="613"/>
        <end position="634"/>
    </location>
</feature>
<dbReference type="InterPro" id="IPR002126">
    <property type="entry name" value="Cadherin-like_dom"/>
</dbReference>
<feature type="domain" description="G-protein coupled receptors family 2 profile 2" evidence="30">
    <location>
        <begin position="2472"/>
        <end position="2712"/>
    </location>
</feature>
<evidence type="ECO:0000256" key="12">
    <source>
        <dbReference type="ARBA" id="ARBA00022989"/>
    </source>
</evidence>
<dbReference type="FunFam" id="2.10.25.10:FF:000247">
    <property type="entry name" value="Delta/notch like EGF repeat containing"/>
    <property type="match status" value="1"/>
</dbReference>
<proteinExistence type="predicted"/>
<evidence type="ECO:0000259" key="30">
    <source>
        <dbReference type="PROSITE" id="PS50261"/>
    </source>
</evidence>
<dbReference type="GO" id="GO:0005509">
    <property type="term" value="F:calcium ion binding"/>
    <property type="evidence" value="ECO:0007669"/>
    <property type="project" value="UniProtKB-UniRule"/>
</dbReference>
<feature type="compositionally biased region" description="Polar residues" evidence="23">
    <location>
        <begin position="2904"/>
        <end position="2918"/>
    </location>
</feature>
<dbReference type="PROSITE" id="PS50026">
    <property type="entry name" value="EGF_3"/>
    <property type="match status" value="4"/>
</dbReference>
<evidence type="ECO:0000256" key="13">
    <source>
        <dbReference type="ARBA" id="ARBA00023040"/>
    </source>
</evidence>
<dbReference type="InterPro" id="IPR017981">
    <property type="entry name" value="GPCR_2-like_7TM"/>
</dbReference>
<dbReference type="FunFam" id="2.60.40.60:FF:000039">
    <property type="entry name" value="FAT atypical cadherin 3"/>
    <property type="match status" value="1"/>
</dbReference>
<feature type="domain" description="Cadherin" evidence="31">
    <location>
        <begin position="282"/>
        <end position="389"/>
    </location>
</feature>
<feature type="compositionally biased region" description="Polar residues" evidence="23">
    <location>
        <begin position="2928"/>
        <end position="2954"/>
    </location>
</feature>
<feature type="disulfide bond" evidence="21">
    <location>
        <begin position="1928"/>
        <end position="1937"/>
    </location>
</feature>
<keyword evidence="18" id="KW-0807">Transducer</keyword>
<evidence type="ECO:0000256" key="14">
    <source>
        <dbReference type="ARBA" id="ARBA00023136"/>
    </source>
</evidence>
<dbReference type="PROSITE" id="PS50027">
    <property type="entry name" value="EGF_LAM_2"/>
    <property type="match status" value="1"/>
</dbReference>
<dbReference type="FunFam" id="2.60.40.60:FF:000020">
    <property type="entry name" value="Dachsous cadherin-related 1b"/>
    <property type="match status" value="4"/>
</dbReference>
<dbReference type="InterPro" id="IPR015919">
    <property type="entry name" value="Cadherin-like_sf"/>
</dbReference>
<feature type="transmembrane region" description="Helical" evidence="24">
    <location>
        <begin position="2688"/>
        <end position="2711"/>
    </location>
</feature>
<dbReference type="Gene3D" id="2.10.25.10">
    <property type="entry name" value="Laminin"/>
    <property type="match status" value="5"/>
</dbReference>
<reference evidence="32" key="2">
    <citation type="journal article" date="2021" name="Genome Biol. Evol.">
        <title>Developing a high-quality reference genome for a parasitic bivalve with doubly uniparental inheritance (Bivalvia: Unionida).</title>
        <authorList>
            <person name="Smith C.H."/>
        </authorList>
    </citation>
    <scope>NUCLEOTIDE SEQUENCE</scope>
    <source>
        <strain evidence="32">CHS0354</strain>
        <tissue evidence="32">Mantle</tissue>
    </source>
</reference>
<feature type="domain" description="Cadherin" evidence="31">
    <location>
        <begin position="814"/>
        <end position="915"/>
    </location>
</feature>
<evidence type="ECO:0000259" key="25">
    <source>
        <dbReference type="PROSITE" id="PS50025"/>
    </source>
</evidence>
<dbReference type="InterPro" id="IPR032471">
    <property type="entry name" value="AGRL2-4_GAIN_subdom_A"/>
</dbReference>
<feature type="transmembrane region" description="Helical" evidence="24">
    <location>
        <begin position="2618"/>
        <end position="2641"/>
    </location>
</feature>
<feature type="domain" description="Laminin G" evidence="25">
    <location>
        <begin position="1488"/>
        <end position="1686"/>
    </location>
</feature>
<sequence length="3028" mass="337204">MREVQQVQRLVRFETNDSRMGWIRNVYIYCTLIMCFVLKYTCGYDVHVRDDLSNSILFNASLGSHWSYNVDTEYSFQIAFKVFDLDSSTGHIYSHQSNICKFLTQNPVYYRITGRRHTLQNGLPSLERTSIPLRFYLHGEGCPPILERRLKYHKNQSLLIEICQNVTDGNGAFCSGSDRLLQLSQYIPYSILQNVCRIYFHNKDYVMDRETYEIRAKHNCHKSGTVIVRGDLIFCDQKNDVSLIIVIRHGISIDFVHAGTNLLGPKMTIKVKRETNNAPVFDSANYNVSVMEGLSPAFTVTTITATDSDSGQAGILTYTLRPNFDDRSADMFEMSPTSGIIKTTISLDRELIPRHKFLVFATDNGRPIRSSYAALTVNVLDQNDNKPIFEKSVYNVEKYENLPVSSPIVSVRATDADEGVNADIRYSIVNPSGPNEAFMIHPTTGSISTRGDLDRETTSSYTLLVQAADQGEKIQFSSTATVNIKILDENDNSPQFSQSSYIVDVLESLDVTATPVIIRITATDKDEGPNADIRFSITGGNTGLTFSIDPIDGQIRVLRKLDYEDQKDYQLRILAQDSGSPVRTNSTTVWVRVQDVNDNDPIFQTSPIRGSVLESEKQGSPVQTVRASDRDSGKNGELVYSISNSSSGLPFTIDPVTGIISVVAALNRETKDMYNFVVIVKDKGDPPRSASTDIIIDIRDVNDNSPVFSQKVFYKSISEDLQLYQRVITVTATDADIGENAVINYEITSGNADGVFSISNEVGAGVITLAKQLDYKRQSRYILTVRASDVGNLFDTAEIRINVTDTNKYRPQFEKSAFNIHVSESVAVGTSIGKVLAVDSDVGENGRITYELTGSEFFTIDSSTGEIATRKALDRELQEAYSMTVRARDNGNPSLDDTASVTIFVDDVNDNPPVFDRPAYFGNVSESAGIGTSVLQVHATDADTGANSLVEYKFKFGFDGGADFEIDAALGVIRVKKELDRETINNYTLVVLAVDNGVIKLSGSVEVKIKVTDVNDNAPQFVSDPIDIYMPENTPVGSSIAVIEAVDRDEGVNAIIEYSFEGGLDADSFELVSRPGEPAVIKNRVSVDYESDRKNYQILIKATSRPLFSTATINIHVQDVNDNSPELKDFMIIFNNFIGHFPTEPIGRIPALDPDVTDQNKLVYTFVSGNEANFLYLNETSGEITLDSRLNSDVPRNGTFQVRVSDGKNIVTATCTLYVRLVMDDMLRNSVTIRLNGMTSAAFLSPLYRYFVEALATIIHTDKNNIFVINILDDTDVTSQILNVTVSVRERSYQSGREQIDVFFPAEYLQEQIYLQRTLLANLSTLQVLPFDDNLCIQEPCVNFEVCQSSLRFGEAARFIRSDTMLFRPIRPSNGYKCKCPNGFTGMSSDLMCDVEVDFCHSNPCQHGGTCQRNEGGYTCTCPQNFAGDNCEINMTVKFDSLSCPKQLCASQSYCQPLIQGGFRCEGCANQVDSRTQIQPVYNQFCQLTTRSFPRGSFLTFPALKSRNRFTFQMKFATQERNGLLFYNGRFNEQHDFIALEIIDGQLQFSFSLGSNITHVSPYMERGVHDGNWHQVTVSYLNRTVTVTVGEDCDTMISVKYGNKINYTCAAQVTQVLPSECEKITKTCHRLLDVTGPLQIGGLPTLPSNFQIQNKDFVGCIKDFHINGNLLDLNTSVANNGTVVGCPVKVENCLSSPCQRGGSCMEGWGTYYCICPERTAGKDCSQVIDFPQKFRGNGYMMFRNDIIPPVHFPWYNGISFRTRSTTGVLMQIIIDQGESVIIELIEGYINYVYNNSLNHPKLLTFDPIPVNDGKWHYFEARWEDGGTVTMILDYGQRVQREQVQSTMQGRAIQKVYAGALRIGNGPISRGFTGCIQNVRVGNIENSILLNPEINLGEKGCQSTDVCSSNPCNRGAKCVDEWEQYSCQCSNGTLGPNCDDICMNFNPCENSAYCRHPPNGDYTCVCGTLQSGQYCENTAEQPCPSTWWGYPICGPCDKSCTRDNGFDPNCDKMTGACSCRSNFYRPSGSPICLPCDCYEIGSTSATCHPVTGQCPCLESVIGRRCDQCQSGHAEIRKDEGCIMMLAACPRNLHSGIWWDSVSLGGFVIHDCPNNADGDAIRNCTQDGVWLEPDLFNCSNKAFTRLLDQINKIESGQLIINTFVAKTTMADLENATSSTKQLFGNDLNTTVRILIRTLDYENNQSGLNLTSEQDSKYLSNIISVLSNILAPEYEAFWRRLDAESRGTSVLISKMETYLSILLATLELMAPDSPKPYSVISDNIVLGVDSISKSNFTGRRIPKYDNIVKNSTFDDETNIFLPQSVIESAFQDFLSIKSVTPKAYVGYILYKNLGDLLPKQYGTGVRNKEGRPMSVNSPVFTIILRDKGKNVTGPLVDPVTLTFKQLQNVNRTSPQCVFWSHTESGQWSVSGCSESKRYELNGDKFVECTCNHMTSYAILMDIADTEYVEEAAISLEVITYIALCISMVSLFVCFLIFFVFKRIQSNSNSIHINLVFVIFVAELAFLIGVNKTQTELFCRLIAIALHYFYMAGFSWLFVDILHLYRMLTEVRDINQGSMKFYYLIGYVIPGIIVSLAVGLSTDSYKSDTNKPFCWLSMEDKFIWSFAGPITIAVIVHIFTFVIAVKASCREKISVSDIGLLRVGLMANILVLLLWGITWVFGLLAVNYNVRALHYLYAIFTCTLGVCISLAYILGNNKIRFELKKLWFWCQGKKLERDDALGGTRSSIYSAHRSALAYRNDSSFDNGLQRVNVGISTTSTTSHSTSKSSGGLYKGEDYLRSTSTSTSGTLPTKYPKKSGLSPTVYSYDQPVDKIDDVEGENRKTGNDSDSDSEMSIGRASLDLASSHSSDEDDDFDIGPNWEKQLPKNKKIEEAKEQARQKKREQEESIASAQQPSVNNLPGQNGHWPGDPQFNNSFQTSDSDFHVSDQNTISSVPNTLSSIQPDVTLQTPEYIGRRDFIQPPKRTDSLRNDSVNSNNQGLSPPQERMKVQVLTHRGSISSEDSVCSHETTV</sequence>
<dbReference type="PROSITE" id="PS50261">
    <property type="entry name" value="G_PROTEIN_RECEP_F2_4"/>
    <property type="match status" value="1"/>
</dbReference>
<dbReference type="GO" id="GO:0016339">
    <property type="term" value="P:calcium-dependent cell-cell adhesion via plasma membrane cell adhesion molecules"/>
    <property type="evidence" value="ECO:0007669"/>
    <property type="project" value="UniProtKB-ARBA"/>
</dbReference>
<evidence type="ECO:0000256" key="21">
    <source>
        <dbReference type="PROSITE-ProRule" id="PRU00076"/>
    </source>
</evidence>
<feature type="domain" description="Cadherin" evidence="31">
    <location>
        <begin position="1146"/>
        <end position="1248"/>
    </location>
</feature>
<dbReference type="SMART" id="SM00180">
    <property type="entry name" value="EGF_Lam"/>
    <property type="match status" value="1"/>
</dbReference>
<evidence type="ECO:0000256" key="9">
    <source>
        <dbReference type="ARBA" id="ARBA00022737"/>
    </source>
</evidence>
<dbReference type="Proteomes" id="UP001195483">
    <property type="component" value="Unassembled WGS sequence"/>
</dbReference>
<dbReference type="PRINTS" id="PR00205">
    <property type="entry name" value="CADHERIN"/>
</dbReference>
<dbReference type="GO" id="GO:0048638">
    <property type="term" value="P:regulation of developmental growth"/>
    <property type="evidence" value="ECO:0007669"/>
    <property type="project" value="UniProtKB-ARBA"/>
</dbReference>
<feature type="domain" description="Cadherin" evidence="31">
    <location>
        <begin position="709"/>
        <end position="813"/>
    </location>
</feature>
<feature type="disulfide bond" evidence="22">
    <location>
        <begin position="2036"/>
        <end position="2053"/>
    </location>
</feature>
<dbReference type="GO" id="GO:0022603">
    <property type="term" value="P:regulation of anatomical structure morphogenesis"/>
    <property type="evidence" value="ECO:0007669"/>
    <property type="project" value="UniProtKB-ARBA"/>
</dbReference>
<feature type="transmembrane region" description="Helical" evidence="24">
    <location>
        <begin position="2538"/>
        <end position="2557"/>
    </location>
</feature>
<feature type="compositionally biased region" description="Basic and acidic residues" evidence="23">
    <location>
        <begin position="2885"/>
        <end position="2902"/>
    </location>
</feature>
<evidence type="ECO:0000259" key="29">
    <source>
        <dbReference type="PROSITE" id="PS50227"/>
    </source>
</evidence>
<gene>
    <name evidence="32" type="ORF">CHS0354_009013</name>
</gene>
<dbReference type="InterPro" id="IPR057244">
    <property type="entry name" value="GAIN_B"/>
</dbReference>
<dbReference type="SUPFAM" id="SSF57196">
    <property type="entry name" value="EGF/Laminin"/>
    <property type="match status" value="3"/>
</dbReference>
<dbReference type="GO" id="GO:0007156">
    <property type="term" value="P:homophilic cell adhesion via plasma membrane adhesion molecules"/>
    <property type="evidence" value="ECO:0007669"/>
    <property type="project" value="InterPro"/>
</dbReference>
<evidence type="ECO:0000256" key="2">
    <source>
        <dbReference type="ARBA" id="ARBA00004221"/>
    </source>
</evidence>
<feature type="disulfide bond" evidence="22">
    <location>
        <begin position="2055"/>
        <end position="2064"/>
    </location>
</feature>